<sequence>MANTCRTDIIIKASKKAIDNFVERFDKCVDGSYPNTENDSPHIIDEFGAKAELLIDRIGSKWVAIWDGGISYHDDREGSSEVHLSLDSAWYPPSDMILEIYRQMAEIDDEVKISGKYWDEVYNPIGVFEVYYGEIIKEEHHDLDETEWDEMVEKENEDYDRNFWDEVVDPLFAHLQKKLDKVMEEI</sequence>
<reference evidence="1 2" key="1">
    <citation type="submission" date="2020-12" db="EMBL/GenBank/DDBJ databases">
        <title>Dynamics of Baltic Sea phages driven by environmental changes.</title>
        <authorList>
            <person name="Hoetzinger M."/>
            <person name="Nilsson E."/>
            <person name="Holmfeldt K."/>
        </authorList>
    </citation>
    <scope>NUCLEOTIDE SEQUENCE [LARGE SCALE GENOMIC DNA]</scope>
</reference>
<dbReference type="Proteomes" id="UP000595566">
    <property type="component" value="Segment"/>
</dbReference>
<dbReference type="EMBL" id="MW353175">
    <property type="protein sequence ID" value="QQO91706.1"/>
    <property type="molecule type" value="Genomic_DNA"/>
</dbReference>
<gene>
    <name evidence="1" type="ORF">immuto26A_27</name>
</gene>
<evidence type="ECO:0000313" key="2">
    <source>
        <dbReference type="Proteomes" id="UP000595566"/>
    </source>
</evidence>
<evidence type="ECO:0000313" key="1">
    <source>
        <dbReference type="EMBL" id="QQO91706.1"/>
    </source>
</evidence>
<name>A0A7T8ER78_9CAUD</name>
<organism evidence="1 2">
    <name type="scientific">Flavobacterium phage vB_FspM_immuto_2-6A</name>
    <dbReference type="NCBI Taxonomy" id="2801477"/>
    <lineage>
        <taxon>Viruses</taxon>
        <taxon>Duplodnaviria</taxon>
        <taxon>Heunggongvirae</taxon>
        <taxon>Uroviricota</taxon>
        <taxon>Caudoviricetes</taxon>
        <taxon>Immutovirus</taxon>
        <taxon>Immutovirus immuto</taxon>
    </lineage>
</organism>
<keyword evidence="2" id="KW-1185">Reference proteome</keyword>
<proteinExistence type="predicted"/>
<protein>
    <submittedName>
        <fullName evidence="1">Uncharacterized protein</fullName>
    </submittedName>
</protein>
<accession>A0A7T8ER78</accession>